<proteinExistence type="predicted"/>
<gene>
    <name evidence="2" type="ORF">URODEC1_LOCUS64178</name>
</gene>
<sequence>MLPSLSRQLLLASIQIKGKSRPLERLLNDAVKPSRHLRRHVIPPIPSHPFPEEMLVANAQQPPDNVRLAPVHLQPPLPLHAAELEDGAHHAGALLLRRERAPHERREPPQAPRRVLQHLLVPQAQHAPRPLRARRPVLPRVLPLWAQPVPALAVQLERLLEPAGFRRRRRRAAAGHDHAGVEVEQGDQRVLGVTGDVHDPAPVGPRGARREQGVREVRPEEARRRRRRRIAVAAGFLQEAEGVDGPDAVVGVAEEERVTAVERRVGGPARGGEAEGLEPGGAALGEAGDEDVGGGQVEAGVDLREALQGDLGEPEAAVMAEGREQGAMGPSGKGGDHIGEVGREHHAAAVVVWQGGLVAIARGHRRRLTFALLSGLLLLRWKRCHVTTRFFVCAPIRSHAK</sequence>
<protein>
    <submittedName>
        <fullName evidence="2">Uncharacterized protein</fullName>
    </submittedName>
</protein>
<feature type="region of interest" description="Disordered" evidence="1">
    <location>
        <begin position="194"/>
        <end position="222"/>
    </location>
</feature>
<name>A0ABC9BFS6_9POAL</name>
<accession>A0ABC9BFS6</accession>
<dbReference type="AlphaFoldDB" id="A0ABC9BFS6"/>
<dbReference type="Proteomes" id="UP001497457">
    <property type="component" value="Chromosome 25rd"/>
</dbReference>
<evidence type="ECO:0000313" key="2">
    <source>
        <dbReference type="EMBL" id="CAL4999160.1"/>
    </source>
</evidence>
<organism evidence="2 3">
    <name type="scientific">Urochloa decumbens</name>
    <dbReference type="NCBI Taxonomy" id="240449"/>
    <lineage>
        <taxon>Eukaryota</taxon>
        <taxon>Viridiplantae</taxon>
        <taxon>Streptophyta</taxon>
        <taxon>Embryophyta</taxon>
        <taxon>Tracheophyta</taxon>
        <taxon>Spermatophyta</taxon>
        <taxon>Magnoliopsida</taxon>
        <taxon>Liliopsida</taxon>
        <taxon>Poales</taxon>
        <taxon>Poaceae</taxon>
        <taxon>PACMAD clade</taxon>
        <taxon>Panicoideae</taxon>
        <taxon>Panicodae</taxon>
        <taxon>Paniceae</taxon>
        <taxon>Melinidinae</taxon>
        <taxon>Urochloa</taxon>
    </lineage>
</organism>
<evidence type="ECO:0000313" key="3">
    <source>
        <dbReference type="Proteomes" id="UP001497457"/>
    </source>
</evidence>
<feature type="compositionally biased region" description="Basic and acidic residues" evidence="1">
    <location>
        <begin position="208"/>
        <end position="222"/>
    </location>
</feature>
<keyword evidence="3" id="KW-1185">Reference proteome</keyword>
<feature type="region of interest" description="Disordered" evidence="1">
    <location>
        <begin position="266"/>
        <end position="295"/>
    </location>
</feature>
<reference evidence="3" key="1">
    <citation type="submission" date="2024-06" db="EMBL/GenBank/DDBJ databases">
        <authorList>
            <person name="Ryan C."/>
        </authorList>
    </citation>
    <scope>NUCLEOTIDE SEQUENCE [LARGE SCALE GENOMIC DNA]</scope>
</reference>
<dbReference type="EMBL" id="OZ075135">
    <property type="protein sequence ID" value="CAL4999160.1"/>
    <property type="molecule type" value="Genomic_DNA"/>
</dbReference>
<reference evidence="2 3" key="2">
    <citation type="submission" date="2024-10" db="EMBL/GenBank/DDBJ databases">
        <authorList>
            <person name="Ryan C."/>
        </authorList>
    </citation>
    <scope>NUCLEOTIDE SEQUENCE [LARGE SCALE GENOMIC DNA]</scope>
</reference>
<evidence type="ECO:0000256" key="1">
    <source>
        <dbReference type="SAM" id="MobiDB-lite"/>
    </source>
</evidence>